<name>A0ABP0N045_9DINO</name>
<comment type="caution">
    <text evidence="11">The sequence shown here is derived from an EMBL/GenBank/DDBJ whole genome shotgun (WGS) entry which is preliminary data.</text>
</comment>
<dbReference type="SMART" id="SM00487">
    <property type="entry name" value="DEXDc"/>
    <property type="match status" value="1"/>
</dbReference>
<dbReference type="InterPro" id="IPR014014">
    <property type="entry name" value="RNA_helicase_DEAD_Q_motif"/>
</dbReference>
<feature type="domain" description="DEAD-box RNA helicase Q" evidence="10">
    <location>
        <begin position="55"/>
        <end position="84"/>
    </location>
</feature>
<accession>A0ABP0N045</accession>
<dbReference type="Proteomes" id="UP001642484">
    <property type="component" value="Unassembled WGS sequence"/>
</dbReference>
<dbReference type="PROSITE" id="PS51194">
    <property type="entry name" value="HELICASE_CTER"/>
    <property type="match status" value="1"/>
</dbReference>
<dbReference type="InterPro" id="IPR004099">
    <property type="entry name" value="Pyr_nucl-diS_OxRdtase_dimer"/>
</dbReference>
<feature type="short sequence motif" description="Q motif" evidence="6">
    <location>
        <begin position="55"/>
        <end position="84"/>
    </location>
</feature>
<evidence type="ECO:0000313" key="12">
    <source>
        <dbReference type="Proteomes" id="UP001642484"/>
    </source>
</evidence>
<reference evidence="11 12" key="1">
    <citation type="submission" date="2024-02" db="EMBL/GenBank/DDBJ databases">
        <authorList>
            <person name="Chen Y."/>
            <person name="Shah S."/>
            <person name="Dougan E. K."/>
            <person name="Thang M."/>
            <person name="Chan C."/>
        </authorList>
    </citation>
    <scope>NUCLEOTIDE SEQUENCE [LARGE SCALE GENOMIC DNA]</scope>
</reference>
<dbReference type="SMART" id="SM00490">
    <property type="entry name" value="HELICc"/>
    <property type="match status" value="1"/>
</dbReference>
<keyword evidence="4 7" id="KW-0067">ATP-binding</keyword>
<dbReference type="PRINTS" id="PR00411">
    <property type="entry name" value="PNDRDTASEI"/>
</dbReference>
<dbReference type="InterPro" id="IPR027417">
    <property type="entry name" value="P-loop_NTPase"/>
</dbReference>
<keyword evidence="2 7" id="KW-0378">Hydrolase</keyword>
<dbReference type="Pfam" id="PF02852">
    <property type="entry name" value="Pyr_redox_dim"/>
    <property type="match status" value="1"/>
</dbReference>
<evidence type="ECO:0000259" key="9">
    <source>
        <dbReference type="PROSITE" id="PS51194"/>
    </source>
</evidence>
<comment type="catalytic activity">
    <reaction evidence="7">
        <text>ATP + H2O = ADP + phosphate + H(+)</text>
        <dbReference type="Rhea" id="RHEA:13065"/>
        <dbReference type="ChEBI" id="CHEBI:15377"/>
        <dbReference type="ChEBI" id="CHEBI:15378"/>
        <dbReference type="ChEBI" id="CHEBI:30616"/>
        <dbReference type="ChEBI" id="CHEBI:43474"/>
        <dbReference type="ChEBI" id="CHEBI:456216"/>
        <dbReference type="EC" id="3.6.4.13"/>
    </reaction>
</comment>
<evidence type="ECO:0000256" key="2">
    <source>
        <dbReference type="ARBA" id="ARBA00022801"/>
    </source>
</evidence>
<dbReference type="Gene3D" id="3.90.1720.10">
    <property type="entry name" value="endopeptidase domain like (from Nostoc punctiforme)"/>
    <property type="match status" value="1"/>
</dbReference>
<dbReference type="SUPFAM" id="SSF52540">
    <property type="entry name" value="P-loop containing nucleoside triphosphate hydrolases"/>
    <property type="match status" value="1"/>
</dbReference>
<evidence type="ECO:0000256" key="5">
    <source>
        <dbReference type="ARBA" id="ARBA00022884"/>
    </source>
</evidence>
<dbReference type="PROSITE" id="PS51195">
    <property type="entry name" value="Q_MOTIF"/>
    <property type="match status" value="1"/>
</dbReference>
<dbReference type="InterPro" id="IPR014001">
    <property type="entry name" value="Helicase_ATP-bd"/>
</dbReference>
<feature type="domain" description="Helicase C-terminal" evidence="9">
    <location>
        <begin position="308"/>
        <end position="454"/>
    </location>
</feature>
<evidence type="ECO:0000256" key="7">
    <source>
        <dbReference type="RuleBase" id="RU365068"/>
    </source>
</evidence>
<keyword evidence="1 7" id="KW-0547">Nucleotide-binding</keyword>
<comment type="similarity">
    <text evidence="7">Belongs to the DEAD box helicase family.</text>
</comment>
<evidence type="ECO:0000256" key="4">
    <source>
        <dbReference type="ARBA" id="ARBA00022840"/>
    </source>
</evidence>
<dbReference type="Gene3D" id="3.40.50.300">
    <property type="entry name" value="P-loop containing nucleotide triphosphate hydrolases"/>
    <property type="match status" value="2"/>
</dbReference>
<protein>
    <recommendedName>
        <fullName evidence="7">ATP-dependent RNA helicase</fullName>
        <ecNumber evidence="7">3.6.4.13</ecNumber>
    </recommendedName>
</protein>
<dbReference type="InterPro" id="IPR023753">
    <property type="entry name" value="FAD/NAD-binding_dom"/>
</dbReference>
<dbReference type="Gene3D" id="3.50.50.60">
    <property type="entry name" value="FAD/NAD(P)-binding domain"/>
    <property type="match status" value="1"/>
</dbReference>
<keyword evidence="12" id="KW-1185">Reference proteome</keyword>
<evidence type="ECO:0000256" key="6">
    <source>
        <dbReference type="PROSITE-ProRule" id="PRU00552"/>
    </source>
</evidence>
<evidence type="ECO:0000256" key="3">
    <source>
        <dbReference type="ARBA" id="ARBA00022806"/>
    </source>
</evidence>
<gene>
    <name evidence="11" type="ORF">CCMP2556_LOCUS27925</name>
</gene>
<dbReference type="PANTHER" id="PTHR24031">
    <property type="entry name" value="RNA HELICASE"/>
    <property type="match status" value="1"/>
</dbReference>
<comment type="domain">
    <text evidence="7">The Q motif is unique to and characteristic of the DEAD box family of RNA helicases and controls ATP binding and hydrolysis.</text>
</comment>
<evidence type="ECO:0000259" key="8">
    <source>
        <dbReference type="PROSITE" id="PS51192"/>
    </source>
</evidence>
<dbReference type="EMBL" id="CAXAMN010020613">
    <property type="protein sequence ID" value="CAK9056344.1"/>
    <property type="molecule type" value="Genomic_DNA"/>
</dbReference>
<dbReference type="Pfam" id="PF00271">
    <property type="entry name" value="Helicase_C"/>
    <property type="match status" value="1"/>
</dbReference>
<feature type="domain" description="Helicase ATP-binding" evidence="8">
    <location>
        <begin position="91"/>
        <end position="272"/>
    </location>
</feature>
<keyword evidence="3 7" id="KW-0347">Helicase</keyword>
<sequence length="881" mass="98148">MVTLRAILRRAACRGRYPGTPLRWHTHCPEVRLRPGTSPEGARHASRLAAQRSGVGFEDFGLHPHTLRGLREAFRFQEATKVQAQVLPQLLAPEARGSDFVIHARTGTGKTLSYLIPAIEQVVKNPPPGIGVLIVAPSRELVLQITKDAETLCSYHALQIVPLIGGIRRDKDETAIRRRRPAVLVGTLAKLIEHFEATKRFETLFDALGILVLDECDRLLAEESAESLQTFLRFLPDRPAGPAQRQTLLLSATVPEEVRDLCSALCRPNCQWLDLVQGLPTQEAVLQEVAFAPPLLMCTALRNALELEIRQRPISHKVMVFFPAARVAAFAAALFEEQLNMRIYQIHSRCTPSARMLAQEEFCKTSAGVLFTSQSSERGMDYPDVTLVLQVMAPMSRQQYIHRVGRTARAGKEGEALLLLLDHEEPFMSEIQDLPITRSRAAAQLLNDEGSRLAAHVSSARWAKESSLTTLAGAAFASLLQHLQSQPFVELEGQEVVDRASELLMGFGCAAPPAVSRAFAKELGLENCENLILVEQRDDKARLIRPAETKRRAGDVVLCRYRLCYAPFTIFVRGMLCWPVNHIGLAIRASDFEEGSQLRHAHPEMQHGKTYMFHALVSGMKVWDLERLILRAWTPLLAKLCLGCYLHDLRKDSGDIFVRQLQWTERGQEQRKAFHEVVDSAFEEFKGRPFENDQVTFMGSYCDQLEPTCCANPTDLSSLFCSELVAEVFQRGQLLAKSRAAAEFTPVDYLKSDGQSVEQAQLETSLIIVDEFSRTNVESIFAIGDVTDRIQLTPVALMEGMAMAKTMFTEEPGKPDYENVPSAIFSQPPCGTCGLTEEAAAKKYGSVDVYVTKFKPMKHTMPTGRGEEETVGKACVQIWSP</sequence>
<proteinExistence type="inferred from homology"/>
<evidence type="ECO:0000256" key="1">
    <source>
        <dbReference type="ARBA" id="ARBA00022741"/>
    </source>
</evidence>
<dbReference type="InterPro" id="IPR036188">
    <property type="entry name" value="FAD/NAD-bd_sf"/>
</dbReference>
<dbReference type="Pfam" id="PF00270">
    <property type="entry name" value="DEAD"/>
    <property type="match status" value="1"/>
</dbReference>
<evidence type="ECO:0000259" key="10">
    <source>
        <dbReference type="PROSITE" id="PS51195"/>
    </source>
</evidence>
<keyword evidence="5 7" id="KW-0694">RNA-binding</keyword>
<dbReference type="EC" id="3.6.4.13" evidence="7"/>
<dbReference type="InterPro" id="IPR011545">
    <property type="entry name" value="DEAD/DEAH_box_helicase_dom"/>
</dbReference>
<dbReference type="SUPFAM" id="SSF51905">
    <property type="entry name" value="FAD/NAD(P)-binding domain"/>
    <property type="match status" value="1"/>
</dbReference>
<dbReference type="PROSITE" id="PS51192">
    <property type="entry name" value="HELICASE_ATP_BIND_1"/>
    <property type="match status" value="1"/>
</dbReference>
<organism evidence="11 12">
    <name type="scientific">Durusdinium trenchii</name>
    <dbReference type="NCBI Taxonomy" id="1381693"/>
    <lineage>
        <taxon>Eukaryota</taxon>
        <taxon>Sar</taxon>
        <taxon>Alveolata</taxon>
        <taxon>Dinophyceae</taxon>
        <taxon>Suessiales</taxon>
        <taxon>Symbiodiniaceae</taxon>
        <taxon>Durusdinium</taxon>
    </lineage>
</organism>
<comment type="function">
    <text evidence="7">RNA helicase.</text>
</comment>
<dbReference type="Pfam" id="PF07992">
    <property type="entry name" value="Pyr_redox_2"/>
    <property type="match status" value="1"/>
</dbReference>
<evidence type="ECO:0000313" key="11">
    <source>
        <dbReference type="EMBL" id="CAK9056344.1"/>
    </source>
</evidence>
<dbReference type="InterPro" id="IPR001650">
    <property type="entry name" value="Helicase_C-like"/>
</dbReference>